<dbReference type="InterPro" id="IPR009057">
    <property type="entry name" value="Homeodomain-like_sf"/>
</dbReference>
<proteinExistence type="predicted"/>
<evidence type="ECO:0000313" key="2">
    <source>
        <dbReference type="Proteomes" id="UP001642260"/>
    </source>
</evidence>
<dbReference type="AlphaFoldDB" id="A0ABC8LGD0"/>
<evidence type="ECO:0000313" key="1">
    <source>
        <dbReference type="EMBL" id="CAH8382592.1"/>
    </source>
</evidence>
<organism evidence="1 2">
    <name type="scientific">Eruca vesicaria subsp. sativa</name>
    <name type="common">Garden rocket</name>
    <name type="synonym">Eruca sativa</name>
    <dbReference type="NCBI Taxonomy" id="29727"/>
    <lineage>
        <taxon>Eukaryota</taxon>
        <taxon>Viridiplantae</taxon>
        <taxon>Streptophyta</taxon>
        <taxon>Embryophyta</taxon>
        <taxon>Tracheophyta</taxon>
        <taxon>Spermatophyta</taxon>
        <taxon>Magnoliopsida</taxon>
        <taxon>eudicotyledons</taxon>
        <taxon>Gunneridae</taxon>
        <taxon>Pentapetalae</taxon>
        <taxon>rosids</taxon>
        <taxon>malvids</taxon>
        <taxon>Brassicales</taxon>
        <taxon>Brassicaceae</taxon>
        <taxon>Brassiceae</taxon>
        <taxon>Eruca</taxon>
    </lineage>
</organism>
<comment type="caution">
    <text evidence="1">The sequence shown here is derived from an EMBL/GenBank/DDBJ whole genome shotgun (WGS) entry which is preliminary data.</text>
</comment>
<dbReference type="Proteomes" id="UP001642260">
    <property type="component" value="Unassembled WGS sequence"/>
</dbReference>
<reference evidence="1 2" key="1">
    <citation type="submission" date="2022-03" db="EMBL/GenBank/DDBJ databases">
        <authorList>
            <person name="Macdonald S."/>
            <person name="Ahmed S."/>
            <person name="Newling K."/>
        </authorList>
    </citation>
    <scope>NUCLEOTIDE SEQUENCE [LARGE SCALE GENOMIC DNA]</scope>
</reference>
<keyword evidence="2" id="KW-1185">Reference proteome</keyword>
<dbReference type="PANTHER" id="PTHR12374">
    <property type="entry name" value="TRANSCRIPTIONAL ADAPTOR 2 ADA2 -RELATED"/>
    <property type="match status" value="1"/>
</dbReference>
<dbReference type="SUPFAM" id="SSF46689">
    <property type="entry name" value="Homeodomain-like"/>
    <property type="match status" value="1"/>
</dbReference>
<protein>
    <submittedName>
        <fullName evidence="1">Uncharacterized protein</fullName>
    </submittedName>
</protein>
<dbReference type="Gene3D" id="1.10.10.10">
    <property type="entry name" value="Winged helix-like DNA-binding domain superfamily/Winged helix DNA-binding domain"/>
    <property type="match status" value="1"/>
</dbReference>
<dbReference type="EMBL" id="CAKOAT010556265">
    <property type="protein sequence ID" value="CAH8382592.1"/>
    <property type="molecule type" value="Genomic_DNA"/>
</dbReference>
<accession>A0ABC8LGD0</accession>
<sequence length="246" mass="27592">MLSVSRNCRLDERKRMKELVLERNLLYPDQFELSLSAHVTVLKNKKPTSSVEADITGGSTLNSQAVLRSTVTSKSYVFKTASSLRLDAYSNDDIDNLAINEIFEVEARAAGCTTTAEANRFIEKKRKKEAEENFLRLNHCGQSSVAGKALKSPRELQRNLQPFGSDSLSKATLPIIRSSLENRDVSGLLGADLLSEAEKKMCKEMRILPAHYFKILEILTSKIKKEKIKKNSGVYSFFRAEPSKVD</sequence>
<gene>
    <name evidence="1" type="ORF">ERUC_LOCUS35075</name>
</gene>
<dbReference type="PANTHER" id="PTHR12374:SF20">
    <property type="entry name" value="TRANSCRIPTIONAL ADAPTER 2-ALPHA"/>
    <property type="match status" value="1"/>
</dbReference>
<name>A0ABC8LGD0_ERUVS</name>
<dbReference type="InterPro" id="IPR036388">
    <property type="entry name" value="WH-like_DNA-bd_sf"/>
</dbReference>